<protein>
    <recommendedName>
        <fullName evidence="4">Transmembrane protein</fullName>
    </recommendedName>
</protein>
<comment type="caution">
    <text evidence="2">The sequence shown here is derived from an EMBL/GenBank/DDBJ whole genome shotgun (WGS) entry which is preliminary data.</text>
</comment>
<dbReference type="RefSeq" id="WP_122330783.1">
    <property type="nucleotide sequence ID" value="NZ_CAXSXC010000042.1"/>
</dbReference>
<keyword evidence="1" id="KW-0472">Membrane</keyword>
<dbReference type="AlphaFoldDB" id="A0A396BKI8"/>
<gene>
    <name evidence="2" type="ORF">DW228_23270</name>
</gene>
<accession>A0A396BKI8</accession>
<feature type="transmembrane region" description="Helical" evidence="1">
    <location>
        <begin position="9"/>
        <end position="33"/>
    </location>
</feature>
<dbReference type="Proteomes" id="UP000266644">
    <property type="component" value="Unassembled WGS sequence"/>
</dbReference>
<sequence length="63" mass="6659">MDKILIRLVVLADGGFLMLNALFCALLFLPAILLSDEEGLLPDDRAAGSARDACGVGKNLVTQ</sequence>
<dbReference type="EMBL" id="QRJE01000057">
    <property type="protein sequence ID" value="RHH05315.1"/>
    <property type="molecule type" value="Genomic_DNA"/>
</dbReference>
<evidence type="ECO:0000256" key="1">
    <source>
        <dbReference type="SAM" id="Phobius"/>
    </source>
</evidence>
<evidence type="ECO:0000313" key="3">
    <source>
        <dbReference type="Proteomes" id="UP000266644"/>
    </source>
</evidence>
<reference evidence="2 3" key="1">
    <citation type="submission" date="2018-08" db="EMBL/GenBank/DDBJ databases">
        <title>A genome reference for cultivated species of the human gut microbiota.</title>
        <authorList>
            <person name="Zou Y."/>
            <person name="Xue W."/>
            <person name="Luo G."/>
        </authorList>
    </citation>
    <scope>NUCLEOTIDE SEQUENCE [LARGE SCALE GENOMIC DNA]</scope>
    <source>
        <strain evidence="2 3">AM18-6</strain>
    </source>
</reference>
<keyword evidence="1" id="KW-1133">Transmembrane helix</keyword>
<name>A0A396BKI8_BACFG</name>
<proteinExistence type="predicted"/>
<organism evidence="2 3">
    <name type="scientific">Bacteroides fragilis</name>
    <dbReference type="NCBI Taxonomy" id="817"/>
    <lineage>
        <taxon>Bacteria</taxon>
        <taxon>Pseudomonadati</taxon>
        <taxon>Bacteroidota</taxon>
        <taxon>Bacteroidia</taxon>
        <taxon>Bacteroidales</taxon>
        <taxon>Bacteroidaceae</taxon>
        <taxon>Bacteroides</taxon>
    </lineage>
</organism>
<evidence type="ECO:0008006" key="4">
    <source>
        <dbReference type="Google" id="ProtNLM"/>
    </source>
</evidence>
<keyword evidence="1" id="KW-0812">Transmembrane</keyword>
<evidence type="ECO:0000313" key="2">
    <source>
        <dbReference type="EMBL" id="RHH05315.1"/>
    </source>
</evidence>